<name>A0A167WGY3_9EURO</name>
<dbReference type="VEuPathDB" id="FungiDB:AAP_04626"/>
<proteinExistence type="predicted"/>
<evidence type="ECO:0000256" key="1">
    <source>
        <dbReference type="SAM" id="MobiDB-lite"/>
    </source>
</evidence>
<evidence type="ECO:0000313" key="2">
    <source>
        <dbReference type="EMBL" id="KZZ88834.1"/>
    </source>
</evidence>
<sequence length="99" mass="11191">MPPKRTLPFKADEPPATRKRSRRVVAKRNPDPIGSIVGKRTFCTSCKKLLTKEESDSVWPECNSCVLEIERVLLETYRSEEFEKEGTPSEGIVQVKGTP</sequence>
<comment type="caution">
    <text evidence="2">The sequence shown here is derived from an EMBL/GenBank/DDBJ whole genome shotgun (WGS) entry which is preliminary data.</text>
</comment>
<keyword evidence="3" id="KW-1185">Reference proteome</keyword>
<dbReference type="EMBL" id="AZGZ01000023">
    <property type="protein sequence ID" value="KZZ88834.1"/>
    <property type="molecule type" value="Genomic_DNA"/>
</dbReference>
<gene>
    <name evidence="2" type="ORF">AAP_04626</name>
</gene>
<accession>A0A167WGY3</accession>
<dbReference type="Proteomes" id="UP000242877">
    <property type="component" value="Unassembled WGS sequence"/>
</dbReference>
<feature type="region of interest" description="Disordered" evidence="1">
    <location>
        <begin position="1"/>
        <end position="25"/>
    </location>
</feature>
<dbReference type="AlphaFoldDB" id="A0A167WGY3"/>
<organism evidence="2 3">
    <name type="scientific">Ascosphaera apis ARSEF 7405</name>
    <dbReference type="NCBI Taxonomy" id="392613"/>
    <lineage>
        <taxon>Eukaryota</taxon>
        <taxon>Fungi</taxon>
        <taxon>Dikarya</taxon>
        <taxon>Ascomycota</taxon>
        <taxon>Pezizomycotina</taxon>
        <taxon>Eurotiomycetes</taxon>
        <taxon>Eurotiomycetidae</taxon>
        <taxon>Onygenales</taxon>
        <taxon>Ascosphaeraceae</taxon>
        <taxon>Ascosphaera</taxon>
    </lineage>
</organism>
<reference evidence="2 3" key="1">
    <citation type="journal article" date="2016" name="Genome Biol. Evol.">
        <title>Divergent and convergent evolution of fungal pathogenicity.</title>
        <authorList>
            <person name="Shang Y."/>
            <person name="Xiao G."/>
            <person name="Zheng P."/>
            <person name="Cen K."/>
            <person name="Zhan S."/>
            <person name="Wang C."/>
        </authorList>
    </citation>
    <scope>NUCLEOTIDE SEQUENCE [LARGE SCALE GENOMIC DNA]</scope>
    <source>
        <strain evidence="2 3">ARSEF 7405</strain>
    </source>
</reference>
<protein>
    <submittedName>
        <fullName evidence="2">Uncharacterized protein</fullName>
    </submittedName>
</protein>
<evidence type="ECO:0000313" key="3">
    <source>
        <dbReference type="Proteomes" id="UP000242877"/>
    </source>
</evidence>